<feature type="compositionally biased region" description="Acidic residues" evidence="1">
    <location>
        <begin position="1"/>
        <end position="10"/>
    </location>
</feature>
<dbReference type="EMBL" id="JAWLUM010000006">
    <property type="protein sequence ID" value="MDV7136883.1"/>
    <property type="molecule type" value="Genomic_DNA"/>
</dbReference>
<feature type="region of interest" description="Disordered" evidence="1">
    <location>
        <begin position="173"/>
        <end position="223"/>
    </location>
</feature>
<evidence type="ECO:0000313" key="4">
    <source>
        <dbReference type="EMBL" id="MDV7136883.1"/>
    </source>
</evidence>
<dbReference type="Proteomes" id="UP001185792">
    <property type="component" value="Unassembled WGS sequence"/>
</dbReference>
<evidence type="ECO:0000256" key="1">
    <source>
        <dbReference type="SAM" id="MobiDB-lite"/>
    </source>
</evidence>
<dbReference type="RefSeq" id="WP_317714824.1">
    <property type="nucleotide sequence ID" value="NZ_JAWLUM010000006.1"/>
</dbReference>
<evidence type="ECO:0000259" key="3">
    <source>
        <dbReference type="Pfam" id="PF26527"/>
    </source>
</evidence>
<feature type="region of interest" description="Disordered" evidence="1">
    <location>
        <begin position="115"/>
        <end position="136"/>
    </location>
</feature>
<dbReference type="InterPro" id="IPR058489">
    <property type="entry name" value="DUF8176"/>
</dbReference>
<feature type="region of interest" description="Disordered" evidence="1">
    <location>
        <begin position="1"/>
        <end position="55"/>
    </location>
</feature>
<name>A0ABU4F055_WILMA</name>
<keyword evidence="5" id="KW-1185">Reference proteome</keyword>
<keyword evidence="2" id="KW-1133">Transmembrane helix</keyword>
<dbReference type="Pfam" id="PF26527">
    <property type="entry name" value="DUF8176"/>
    <property type="match status" value="1"/>
</dbReference>
<gene>
    <name evidence="4" type="ORF">R4198_24600</name>
</gene>
<comment type="caution">
    <text evidence="4">The sequence shown here is derived from an EMBL/GenBank/DDBJ whole genome shotgun (WGS) entry which is preliminary data.</text>
</comment>
<reference evidence="4 5" key="1">
    <citation type="submission" date="2023-10" db="EMBL/GenBank/DDBJ databases">
        <title>Development of a sustainable strategy for remediation of hydrocarbon-contaminated territories based on the waste exchange concept.</title>
        <authorList>
            <person name="Krivoruchko A."/>
        </authorList>
    </citation>
    <scope>NUCLEOTIDE SEQUENCE [LARGE SCALE GENOMIC DNA]</scope>
    <source>
        <strain evidence="4 5">IEGM 1236</strain>
    </source>
</reference>
<feature type="compositionally biased region" description="Low complexity" evidence="1">
    <location>
        <begin position="190"/>
        <end position="202"/>
    </location>
</feature>
<keyword evidence="2" id="KW-0472">Membrane</keyword>
<feature type="transmembrane region" description="Helical" evidence="2">
    <location>
        <begin position="141"/>
        <end position="164"/>
    </location>
</feature>
<feature type="domain" description="DUF8176" evidence="3">
    <location>
        <begin position="201"/>
        <end position="321"/>
    </location>
</feature>
<keyword evidence="2" id="KW-0812">Transmembrane</keyword>
<evidence type="ECO:0000256" key="2">
    <source>
        <dbReference type="SAM" id="Phobius"/>
    </source>
</evidence>
<protein>
    <recommendedName>
        <fullName evidence="3">DUF8176 domain-containing protein</fullName>
    </recommendedName>
</protein>
<organism evidence="4 5">
    <name type="scientific">Williamsia marianensis</name>
    <dbReference type="NCBI Taxonomy" id="85044"/>
    <lineage>
        <taxon>Bacteria</taxon>
        <taxon>Bacillati</taxon>
        <taxon>Actinomycetota</taxon>
        <taxon>Actinomycetes</taxon>
        <taxon>Mycobacteriales</taxon>
        <taxon>Nocardiaceae</taxon>
        <taxon>Williamsia</taxon>
    </lineage>
</organism>
<feature type="compositionally biased region" description="Polar residues" evidence="1">
    <location>
        <begin position="173"/>
        <end position="187"/>
    </location>
</feature>
<sequence>MNDNTDDWFDDFAPLSAGPSDTLAGEDQSVVSAAPDAADVVGSSDPSGEEPTGEIPVVAIDRATATTGTPTGPATDAATSQWAWIAAPEQPPAAGGYADDFTPYDTEASESQRFPMDYATPPVQPVGPGTRPAPRRRSKRGYFIAAALLACVLVVAGIGALLAFGGGGTGNSPTTDIPQATPQSTVSVGAPAAPVAPAQDADCPNRSEDGVSTGRDPGGTTSGPAVIKAFERAYYVDRNGAKARSYGTELARMGTAASMQAFIDTQLPPGTTYCTRITDRGAGLFSLELSEIPPGGGEPLLIRQLVQTAEVEGRTLITAITKDTNQ</sequence>
<evidence type="ECO:0000313" key="5">
    <source>
        <dbReference type="Proteomes" id="UP001185792"/>
    </source>
</evidence>
<proteinExistence type="predicted"/>
<accession>A0ABU4F055</accession>
<feature type="compositionally biased region" description="Low complexity" evidence="1">
    <location>
        <begin position="27"/>
        <end position="45"/>
    </location>
</feature>